<dbReference type="AlphaFoldDB" id="A0A0C2XQD2"/>
<sequence>METTAARDSTLFPPGYGEVTLQSNDGLLCHFSRHLLAYMSNFFRGMFELPVVERQAGHQVEGLVPLQMTESGQILELFLVHIDPKHPTPSIDPSTIEALLEMAQKYEAPTITEWFMKNALLEERSKVSTSSVLSEAFISTHPVLALHCAVRFNLPSTGQFALREFAGCNVSRIIGPVPSISLHAYLTGIRLREERINAYENMIEEMTTKHISTACGSCLVLFARWLFRVQSTVRKEPRWEVFERVNNSCPPDCTHARHSVSLGLDSHNMDRWGIQHAESILPVWTDLVNIVP</sequence>
<reference evidence="2" key="2">
    <citation type="submission" date="2015-01" db="EMBL/GenBank/DDBJ databases">
        <title>Evolutionary Origins and Diversification of the Mycorrhizal Mutualists.</title>
        <authorList>
            <consortium name="DOE Joint Genome Institute"/>
            <consortium name="Mycorrhizal Genomics Consortium"/>
            <person name="Kohler A."/>
            <person name="Kuo A."/>
            <person name="Nagy L.G."/>
            <person name="Floudas D."/>
            <person name="Copeland A."/>
            <person name="Barry K.W."/>
            <person name="Cichocki N."/>
            <person name="Veneault-Fourrey C."/>
            <person name="LaButti K."/>
            <person name="Lindquist E.A."/>
            <person name="Lipzen A."/>
            <person name="Lundell T."/>
            <person name="Morin E."/>
            <person name="Murat C."/>
            <person name="Riley R."/>
            <person name="Ohm R."/>
            <person name="Sun H."/>
            <person name="Tunlid A."/>
            <person name="Henrissat B."/>
            <person name="Grigoriev I.V."/>
            <person name="Hibbett D.S."/>
            <person name="Martin F."/>
        </authorList>
    </citation>
    <scope>NUCLEOTIDE SEQUENCE [LARGE SCALE GENOMIC DNA]</scope>
    <source>
        <strain evidence="2">MAFF 305830</strain>
    </source>
</reference>
<protein>
    <submittedName>
        <fullName evidence="1">Uncharacterized protein</fullName>
    </submittedName>
</protein>
<accession>A0A0C2XQD2</accession>
<gene>
    <name evidence="1" type="ORF">M408DRAFT_327443</name>
</gene>
<organism evidence="1 2">
    <name type="scientific">Serendipita vermifera MAFF 305830</name>
    <dbReference type="NCBI Taxonomy" id="933852"/>
    <lineage>
        <taxon>Eukaryota</taxon>
        <taxon>Fungi</taxon>
        <taxon>Dikarya</taxon>
        <taxon>Basidiomycota</taxon>
        <taxon>Agaricomycotina</taxon>
        <taxon>Agaricomycetes</taxon>
        <taxon>Sebacinales</taxon>
        <taxon>Serendipitaceae</taxon>
        <taxon>Serendipita</taxon>
    </lineage>
</organism>
<name>A0A0C2XQD2_SERVB</name>
<keyword evidence="2" id="KW-1185">Reference proteome</keyword>
<proteinExistence type="predicted"/>
<evidence type="ECO:0000313" key="1">
    <source>
        <dbReference type="EMBL" id="KIM31152.1"/>
    </source>
</evidence>
<evidence type="ECO:0000313" key="2">
    <source>
        <dbReference type="Proteomes" id="UP000054097"/>
    </source>
</evidence>
<dbReference type="EMBL" id="KN824282">
    <property type="protein sequence ID" value="KIM31152.1"/>
    <property type="molecule type" value="Genomic_DNA"/>
</dbReference>
<dbReference type="Proteomes" id="UP000054097">
    <property type="component" value="Unassembled WGS sequence"/>
</dbReference>
<dbReference type="HOGENOM" id="CLU_079122_0_0_1"/>
<dbReference type="OrthoDB" id="3357985at2759"/>
<reference evidence="1 2" key="1">
    <citation type="submission" date="2014-04" db="EMBL/GenBank/DDBJ databases">
        <authorList>
            <consortium name="DOE Joint Genome Institute"/>
            <person name="Kuo A."/>
            <person name="Zuccaro A."/>
            <person name="Kohler A."/>
            <person name="Nagy L.G."/>
            <person name="Floudas D."/>
            <person name="Copeland A."/>
            <person name="Barry K.W."/>
            <person name="Cichocki N."/>
            <person name="Veneault-Fourrey C."/>
            <person name="LaButti K."/>
            <person name="Lindquist E.A."/>
            <person name="Lipzen A."/>
            <person name="Lundell T."/>
            <person name="Morin E."/>
            <person name="Murat C."/>
            <person name="Sun H."/>
            <person name="Tunlid A."/>
            <person name="Henrissat B."/>
            <person name="Grigoriev I.V."/>
            <person name="Hibbett D.S."/>
            <person name="Martin F."/>
            <person name="Nordberg H.P."/>
            <person name="Cantor M.N."/>
            <person name="Hua S.X."/>
        </authorList>
    </citation>
    <scope>NUCLEOTIDE SEQUENCE [LARGE SCALE GENOMIC DNA]</scope>
    <source>
        <strain evidence="1 2">MAFF 305830</strain>
    </source>
</reference>